<feature type="compositionally biased region" description="Basic and acidic residues" evidence="1">
    <location>
        <begin position="406"/>
        <end position="423"/>
    </location>
</feature>
<feature type="compositionally biased region" description="Basic and acidic residues" evidence="1">
    <location>
        <begin position="19"/>
        <end position="31"/>
    </location>
</feature>
<feature type="region of interest" description="Disordered" evidence="1">
    <location>
        <begin position="1"/>
        <end position="46"/>
    </location>
</feature>
<feature type="compositionally biased region" description="Low complexity" evidence="1">
    <location>
        <begin position="520"/>
        <end position="542"/>
    </location>
</feature>
<feature type="compositionally biased region" description="Polar residues" evidence="1">
    <location>
        <begin position="32"/>
        <end position="46"/>
    </location>
</feature>
<name>A0A835N1N8_9ROSI</name>
<sequence length="660" mass="72828">MNSQQAMQPRSSANGFGHQRAERDRGMRFENKVQSGKSLTNRSSNAGNLPWPEAPVTIDYMLFSNNIDIGAMGKVGVYESPLRDRFIYLTTCLVGHLVEVQLKNGSVYSGTCYTTNVEKEFAIILKMARLIKDISFRGQKAEYVSKAPSKTLILPGKEVVQVIAKDVSVTVDGMSNELQHAKQQEIMIDSNISQSRQVEVERELEPWIPDKDDPQCLESENIFDDHRNRGWNQFETNEMLFGVKSTFDEELYTTKLERGPRMKDLEREAVRIAREIEGEETHDLHLAEERGVNLNESLNIDEETRYSSVYRGNAIDDGGSGELDDIVMNSQNSETFGGPSASSIKKFADSSHAKSSNGTRMLSSSSMDEAQCSQSSTCADLHHSGYHDFAAQLSSEPLKSSSTSDSDSRVQEDRHHEHGEFDSIKLLVEEQRLTQDAQLPKVEDSKLLDGKKNESDKGRPSPNTTAYAPSSHVYPKYQEKASPHGQLLEDAASGKGAGGTQPLNSRGRPGSSASSNSDYAGALPASSGAGLSPSSSMGSLSSEKSTLNPYAKEFKLNPNAKSFTPSQMPPRPPSPMSDGSLYFQPTLPHMHGIPMGFVGPSFNGQQPVIFNPQVAQLQTPQAYFHPGGPQFGQQMLLGHPRQVMYMPTYQTEMPYKGREF</sequence>
<dbReference type="PANTHER" id="PTHR12854:SF7">
    <property type="entry name" value="ATAXIN-2 HOMOLOG"/>
    <property type="match status" value="1"/>
</dbReference>
<evidence type="ECO:0000313" key="4">
    <source>
        <dbReference type="Proteomes" id="UP000657918"/>
    </source>
</evidence>
<dbReference type="InterPro" id="IPR009604">
    <property type="entry name" value="LsmAD_domain"/>
</dbReference>
<dbReference type="Pfam" id="PF06741">
    <property type="entry name" value="LsmAD"/>
    <property type="match status" value="1"/>
</dbReference>
<proteinExistence type="predicted"/>
<reference evidence="3 4" key="1">
    <citation type="submission" date="2020-10" db="EMBL/GenBank/DDBJ databases">
        <title>Plant Genome Project.</title>
        <authorList>
            <person name="Zhang R.-G."/>
        </authorList>
    </citation>
    <scope>NUCLEOTIDE SEQUENCE [LARGE SCALE GENOMIC DNA]</scope>
    <source>
        <strain evidence="3">FAFU-HL-1</strain>
        <tissue evidence="3">Leaf</tissue>
    </source>
</reference>
<feature type="region of interest" description="Disordered" evidence="1">
    <location>
        <begin position="436"/>
        <end position="544"/>
    </location>
</feature>
<dbReference type="Proteomes" id="UP000657918">
    <property type="component" value="Unassembled WGS sequence"/>
</dbReference>
<dbReference type="Pfam" id="PF14438">
    <property type="entry name" value="SM-ATX"/>
    <property type="match status" value="1"/>
</dbReference>
<dbReference type="GO" id="GO:0003729">
    <property type="term" value="F:mRNA binding"/>
    <property type="evidence" value="ECO:0007669"/>
    <property type="project" value="TreeGrafter"/>
</dbReference>
<organism evidence="3 4">
    <name type="scientific">Salix dunnii</name>
    <dbReference type="NCBI Taxonomy" id="1413687"/>
    <lineage>
        <taxon>Eukaryota</taxon>
        <taxon>Viridiplantae</taxon>
        <taxon>Streptophyta</taxon>
        <taxon>Embryophyta</taxon>
        <taxon>Tracheophyta</taxon>
        <taxon>Spermatophyta</taxon>
        <taxon>Magnoliopsida</taxon>
        <taxon>eudicotyledons</taxon>
        <taxon>Gunneridae</taxon>
        <taxon>Pentapetalae</taxon>
        <taxon>rosids</taxon>
        <taxon>fabids</taxon>
        <taxon>Malpighiales</taxon>
        <taxon>Salicaceae</taxon>
        <taxon>Saliceae</taxon>
        <taxon>Salix</taxon>
    </lineage>
</organism>
<evidence type="ECO:0000256" key="1">
    <source>
        <dbReference type="SAM" id="MobiDB-lite"/>
    </source>
</evidence>
<keyword evidence="4" id="KW-1185">Reference proteome</keyword>
<dbReference type="OrthoDB" id="2275718at2759"/>
<accession>A0A835N1N8</accession>
<dbReference type="InterPro" id="IPR025852">
    <property type="entry name" value="SM_dom_ATX"/>
</dbReference>
<gene>
    <name evidence="3" type="ORF">SADUNF_Sadunf03G0038200</name>
</gene>
<dbReference type="EMBL" id="JADGMS010000003">
    <property type="protein sequence ID" value="KAF9685280.1"/>
    <property type="molecule type" value="Genomic_DNA"/>
</dbReference>
<feature type="region of interest" description="Disordered" evidence="1">
    <location>
        <begin position="394"/>
        <end position="423"/>
    </location>
</feature>
<dbReference type="GO" id="GO:0034063">
    <property type="term" value="P:stress granule assembly"/>
    <property type="evidence" value="ECO:0007669"/>
    <property type="project" value="TreeGrafter"/>
</dbReference>
<feature type="region of interest" description="Disordered" evidence="1">
    <location>
        <begin position="557"/>
        <end position="579"/>
    </location>
</feature>
<dbReference type="InterPro" id="IPR045117">
    <property type="entry name" value="ATXN2-like"/>
</dbReference>
<dbReference type="GO" id="GO:0010494">
    <property type="term" value="C:cytoplasmic stress granule"/>
    <property type="evidence" value="ECO:0007669"/>
    <property type="project" value="TreeGrafter"/>
</dbReference>
<feature type="region of interest" description="Disordered" evidence="1">
    <location>
        <begin position="311"/>
        <end position="368"/>
    </location>
</feature>
<feature type="compositionally biased region" description="Polar residues" evidence="1">
    <location>
        <begin position="353"/>
        <end position="368"/>
    </location>
</feature>
<evidence type="ECO:0000313" key="3">
    <source>
        <dbReference type="EMBL" id="KAF9685280.1"/>
    </source>
</evidence>
<protein>
    <recommendedName>
        <fullName evidence="2">LsmAD domain-containing protein</fullName>
    </recommendedName>
</protein>
<evidence type="ECO:0000259" key="2">
    <source>
        <dbReference type="SMART" id="SM01272"/>
    </source>
</evidence>
<dbReference type="PANTHER" id="PTHR12854">
    <property type="entry name" value="ATAXIN 2-RELATED"/>
    <property type="match status" value="1"/>
</dbReference>
<feature type="compositionally biased region" description="Polar residues" evidence="1">
    <location>
        <begin position="328"/>
        <end position="343"/>
    </location>
</feature>
<comment type="caution">
    <text evidence="3">The sequence shown here is derived from an EMBL/GenBank/DDBJ whole genome shotgun (WGS) entry which is preliminary data.</text>
</comment>
<feature type="compositionally biased region" description="Basic and acidic residues" evidence="1">
    <location>
        <begin position="441"/>
        <end position="459"/>
    </location>
</feature>
<feature type="compositionally biased region" description="Polar residues" evidence="1">
    <location>
        <begin position="1"/>
        <end position="14"/>
    </location>
</feature>
<dbReference type="AlphaFoldDB" id="A0A835N1N8"/>
<feature type="compositionally biased region" description="Low complexity" evidence="1">
    <location>
        <begin position="394"/>
        <end position="405"/>
    </location>
</feature>
<dbReference type="SMART" id="SM01272">
    <property type="entry name" value="LsmAD"/>
    <property type="match status" value="1"/>
</dbReference>
<feature type="domain" description="LsmAD" evidence="2">
    <location>
        <begin position="241"/>
        <end position="312"/>
    </location>
</feature>